<organism evidence="2 3">
    <name type="scientific">Aquatica leii</name>
    <dbReference type="NCBI Taxonomy" id="1421715"/>
    <lineage>
        <taxon>Eukaryota</taxon>
        <taxon>Metazoa</taxon>
        <taxon>Ecdysozoa</taxon>
        <taxon>Arthropoda</taxon>
        <taxon>Hexapoda</taxon>
        <taxon>Insecta</taxon>
        <taxon>Pterygota</taxon>
        <taxon>Neoptera</taxon>
        <taxon>Endopterygota</taxon>
        <taxon>Coleoptera</taxon>
        <taxon>Polyphaga</taxon>
        <taxon>Elateriformia</taxon>
        <taxon>Elateroidea</taxon>
        <taxon>Lampyridae</taxon>
        <taxon>Luciolinae</taxon>
        <taxon>Aquatica</taxon>
    </lineage>
</organism>
<proteinExistence type="predicted"/>
<name>A0AAN7P2H7_9COLE</name>
<feature type="compositionally biased region" description="Low complexity" evidence="1">
    <location>
        <begin position="80"/>
        <end position="105"/>
    </location>
</feature>
<feature type="region of interest" description="Disordered" evidence="1">
    <location>
        <begin position="49"/>
        <end position="129"/>
    </location>
</feature>
<sequence length="209" mass="23245">MKYDQKQTGDYNVQLHLKDFHIFALLGDDPWGSLGDYDYNYDYSDLTIKPSPPSFTSENPSSTSSTTETSNAEITIQEQSHSSVNPESTNSSSSTSKPTFEPFSTAESQQPLVSSTPKTEKTTKPENSPFTSISLIPVKIISDSYNDKPFPLGEILHYRKCADGFSKDAQGRCRKITRKNSQLPFGFTRLASNLASRIRKVAALRDPTQ</sequence>
<dbReference type="EMBL" id="JARPUR010000005">
    <property type="protein sequence ID" value="KAK4875649.1"/>
    <property type="molecule type" value="Genomic_DNA"/>
</dbReference>
<keyword evidence="3" id="KW-1185">Reference proteome</keyword>
<comment type="caution">
    <text evidence="2">The sequence shown here is derived from an EMBL/GenBank/DDBJ whole genome shotgun (WGS) entry which is preliminary data.</text>
</comment>
<evidence type="ECO:0000256" key="1">
    <source>
        <dbReference type="SAM" id="MobiDB-lite"/>
    </source>
</evidence>
<protein>
    <submittedName>
        <fullName evidence="2">Uncharacterized protein</fullName>
    </submittedName>
</protein>
<accession>A0AAN7P2H7</accession>
<dbReference type="AlphaFoldDB" id="A0AAN7P2H7"/>
<reference evidence="3" key="1">
    <citation type="submission" date="2023-01" db="EMBL/GenBank/DDBJ databases">
        <title>Key to firefly adult light organ development and bioluminescence: homeobox transcription factors regulate luciferase expression and transportation to peroxisome.</title>
        <authorList>
            <person name="Fu X."/>
        </authorList>
    </citation>
    <scope>NUCLEOTIDE SEQUENCE [LARGE SCALE GENOMIC DNA]</scope>
</reference>
<gene>
    <name evidence="2" type="ORF">RN001_012071</name>
</gene>
<evidence type="ECO:0000313" key="2">
    <source>
        <dbReference type="EMBL" id="KAK4875649.1"/>
    </source>
</evidence>
<evidence type="ECO:0000313" key="3">
    <source>
        <dbReference type="Proteomes" id="UP001353858"/>
    </source>
</evidence>
<dbReference type="Proteomes" id="UP001353858">
    <property type="component" value="Unassembled WGS sequence"/>
</dbReference>
<feature type="compositionally biased region" description="Low complexity" evidence="1">
    <location>
        <begin position="54"/>
        <end position="71"/>
    </location>
</feature>